<protein>
    <submittedName>
        <fullName evidence="2">Uncharacterized protein</fullName>
    </submittedName>
</protein>
<dbReference type="KEGG" id="mana:MAMMFC1_03453"/>
<name>A0A348ANV9_9FIRM</name>
<dbReference type="AlphaFoldDB" id="A0A348ANV9"/>
<evidence type="ECO:0000313" key="2">
    <source>
        <dbReference type="EMBL" id="BBB92757.1"/>
    </source>
</evidence>
<sequence length="30" mass="3545">MEQFIGDLGIVFASILVVLYMIWDRLFPEE</sequence>
<accession>A0A348ANV9</accession>
<keyword evidence="1" id="KW-1133">Transmembrane helix</keyword>
<keyword evidence="1" id="KW-0472">Membrane</keyword>
<proteinExistence type="predicted"/>
<dbReference type="EMBL" id="AP018449">
    <property type="protein sequence ID" value="BBB92757.1"/>
    <property type="molecule type" value="Genomic_DNA"/>
</dbReference>
<keyword evidence="1" id="KW-0812">Transmembrane</keyword>
<dbReference type="Proteomes" id="UP000276437">
    <property type="component" value="Chromosome"/>
</dbReference>
<evidence type="ECO:0000256" key="1">
    <source>
        <dbReference type="SAM" id="Phobius"/>
    </source>
</evidence>
<feature type="transmembrane region" description="Helical" evidence="1">
    <location>
        <begin position="5"/>
        <end position="23"/>
    </location>
</feature>
<reference evidence="2 3" key="1">
    <citation type="journal article" date="2018" name="Int. J. Syst. Evol. Microbiol.">
        <title>Methylomusa anaerophila gen. nov., sp. nov., an anaerobic methanol-utilizing bacterium isolated from a microbial fuel cell.</title>
        <authorList>
            <person name="Amano N."/>
            <person name="Yamamuro A."/>
            <person name="Miyahara M."/>
            <person name="Kouzuma A."/>
            <person name="Abe T."/>
            <person name="Watanabe K."/>
        </authorList>
    </citation>
    <scope>NUCLEOTIDE SEQUENCE [LARGE SCALE GENOMIC DNA]</scope>
    <source>
        <strain evidence="2 3">MMFC1</strain>
    </source>
</reference>
<gene>
    <name evidence="2" type="ORF">MAMMFC1_03453</name>
</gene>
<keyword evidence="3" id="KW-1185">Reference proteome</keyword>
<organism evidence="2 3">
    <name type="scientific">Methylomusa anaerophila</name>
    <dbReference type="NCBI Taxonomy" id="1930071"/>
    <lineage>
        <taxon>Bacteria</taxon>
        <taxon>Bacillati</taxon>
        <taxon>Bacillota</taxon>
        <taxon>Negativicutes</taxon>
        <taxon>Selenomonadales</taxon>
        <taxon>Sporomusaceae</taxon>
        <taxon>Methylomusa</taxon>
    </lineage>
</organism>
<evidence type="ECO:0000313" key="3">
    <source>
        <dbReference type="Proteomes" id="UP000276437"/>
    </source>
</evidence>